<feature type="domain" description="VOC" evidence="1">
    <location>
        <begin position="1"/>
        <end position="119"/>
    </location>
</feature>
<dbReference type="Proteomes" id="UP000199071">
    <property type="component" value="Unassembled WGS sequence"/>
</dbReference>
<dbReference type="Gene3D" id="3.10.180.10">
    <property type="entry name" value="2,3-Dihydroxybiphenyl 1,2-Dioxygenase, domain 1"/>
    <property type="match status" value="1"/>
</dbReference>
<dbReference type="InterPro" id="IPR029068">
    <property type="entry name" value="Glyas_Bleomycin-R_OHBP_Dase"/>
</dbReference>
<dbReference type="PANTHER" id="PTHR36503:SF1">
    <property type="entry name" value="BLR2520 PROTEIN"/>
    <property type="match status" value="1"/>
</dbReference>
<dbReference type="PROSITE" id="PS51819">
    <property type="entry name" value="VOC"/>
    <property type="match status" value="1"/>
</dbReference>
<protein>
    <recommendedName>
        <fullName evidence="1">VOC domain-containing protein</fullName>
    </recommendedName>
</protein>
<dbReference type="InterPro" id="IPR004360">
    <property type="entry name" value="Glyas_Fos-R_dOase_dom"/>
</dbReference>
<proteinExistence type="predicted"/>
<sequence>MTLGVADLARSRRFYEDGLGWGRGNTEAEVAFYQLPGIVLALWSRAELAADAGIGDDGAAFSGMAIAYNTRSRGEVDALLAEAEAAGGRILKAGTETEWGGYSGYFADPDGHPFEVAFNPFWTLDGEGRVTLP</sequence>
<keyword evidence="3" id="KW-1185">Reference proteome</keyword>
<organism evidence="2 3">
    <name type="scientific">Bauldia litoralis</name>
    <dbReference type="NCBI Taxonomy" id="665467"/>
    <lineage>
        <taxon>Bacteria</taxon>
        <taxon>Pseudomonadati</taxon>
        <taxon>Pseudomonadota</taxon>
        <taxon>Alphaproteobacteria</taxon>
        <taxon>Hyphomicrobiales</taxon>
        <taxon>Kaistiaceae</taxon>
        <taxon>Bauldia</taxon>
    </lineage>
</organism>
<accession>A0A1G6D9E1</accession>
<dbReference type="SUPFAM" id="SSF54593">
    <property type="entry name" value="Glyoxalase/Bleomycin resistance protein/Dihydroxybiphenyl dioxygenase"/>
    <property type="match status" value="1"/>
</dbReference>
<evidence type="ECO:0000313" key="2">
    <source>
        <dbReference type="EMBL" id="SDB41505.1"/>
    </source>
</evidence>
<evidence type="ECO:0000259" key="1">
    <source>
        <dbReference type="PROSITE" id="PS51819"/>
    </source>
</evidence>
<dbReference type="AlphaFoldDB" id="A0A1G6D9E1"/>
<name>A0A1G6D9E1_9HYPH</name>
<evidence type="ECO:0000313" key="3">
    <source>
        <dbReference type="Proteomes" id="UP000199071"/>
    </source>
</evidence>
<reference evidence="2 3" key="1">
    <citation type="submission" date="2016-10" db="EMBL/GenBank/DDBJ databases">
        <authorList>
            <person name="de Groot N.N."/>
        </authorList>
    </citation>
    <scope>NUCLEOTIDE SEQUENCE [LARGE SCALE GENOMIC DNA]</scope>
    <source>
        <strain evidence="2 3">ATCC 35022</strain>
    </source>
</reference>
<dbReference type="Pfam" id="PF00903">
    <property type="entry name" value="Glyoxalase"/>
    <property type="match status" value="1"/>
</dbReference>
<dbReference type="InterPro" id="IPR037523">
    <property type="entry name" value="VOC_core"/>
</dbReference>
<gene>
    <name evidence="2" type="ORF">SAMN02982931_03158</name>
</gene>
<dbReference type="STRING" id="665467.SAMN02982931_03158"/>
<dbReference type="PANTHER" id="PTHR36503">
    <property type="entry name" value="BLR2520 PROTEIN"/>
    <property type="match status" value="1"/>
</dbReference>
<dbReference type="RefSeq" id="WP_244521292.1">
    <property type="nucleotide sequence ID" value="NZ_FMXQ01000006.1"/>
</dbReference>
<dbReference type="EMBL" id="FMXQ01000006">
    <property type="protein sequence ID" value="SDB41505.1"/>
    <property type="molecule type" value="Genomic_DNA"/>
</dbReference>